<name>A0ABR6Z9Y0_9BURK</name>
<dbReference type="EMBL" id="JACOFX010000006">
    <property type="protein sequence ID" value="MBC3908569.1"/>
    <property type="molecule type" value="Genomic_DNA"/>
</dbReference>
<comment type="caution">
    <text evidence="4">The sequence shown here is derived from an EMBL/GenBank/DDBJ whole genome shotgun (WGS) entry which is preliminary data.</text>
</comment>
<gene>
    <name evidence="4" type="ORF">H8L47_13475</name>
</gene>
<feature type="signal peptide" evidence="2">
    <location>
        <begin position="1"/>
        <end position="21"/>
    </location>
</feature>
<evidence type="ECO:0000313" key="4">
    <source>
        <dbReference type="EMBL" id="MBC3908569.1"/>
    </source>
</evidence>
<dbReference type="PANTHER" id="PTHR35936:SF25">
    <property type="entry name" value="ABC TRANSPORTER SUBSTRATE-BINDING PROTEIN"/>
    <property type="match status" value="1"/>
</dbReference>
<dbReference type="SUPFAM" id="SSF53850">
    <property type="entry name" value="Periplasmic binding protein-like II"/>
    <property type="match status" value="1"/>
</dbReference>
<dbReference type="RefSeq" id="WP_186954126.1">
    <property type="nucleotide sequence ID" value="NZ_JACOFX010000006.1"/>
</dbReference>
<evidence type="ECO:0000313" key="5">
    <source>
        <dbReference type="Proteomes" id="UP000646911"/>
    </source>
</evidence>
<dbReference type="SMART" id="SM00062">
    <property type="entry name" value="PBPb"/>
    <property type="match status" value="1"/>
</dbReference>
<evidence type="ECO:0000256" key="2">
    <source>
        <dbReference type="SAM" id="SignalP"/>
    </source>
</evidence>
<evidence type="ECO:0000259" key="3">
    <source>
        <dbReference type="SMART" id="SM00062"/>
    </source>
</evidence>
<keyword evidence="5" id="KW-1185">Reference proteome</keyword>
<dbReference type="Gene3D" id="3.40.190.10">
    <property type="entry name" value="Periplasmic binding protein-like II"/>
    <property type="match status" value="2"/>
</dbReference>
<organism evidence="4 5">
    <name type="scientific">Undibacterium umbellatum</name>
    <dbReference type="NCBI Taxonomy" id="2762300"/>
    <lineage>
        <taxon>Bacteria</taxon>
        <taxon>Pseudomonadati</taxon>
        <taxon>Pseudomonadota</taxon>
        <taxon>Betaproteobacteria</taxon>
        <taxon>Burkholderiales</taxon>
        <taxon>Oxalobacteraceae</taxon>
        <taxon>Undibacterium</taxon>
    </lineage>
</organism>
<dbReference type="Proteomes" id="UP000646911">
    <property type="component" value="Unassembled WGS sequence"/>
</dbReference>
<accession>A0ABR6Z9Y0</accession>
<feature type="domain" description="Solute-binding protein family 3/N-terminal" evidence="3">
    <location>
        <begin position="23"/>
        <end position="251"/>
    </location>
</feature>
<protein>
    <submittedName>
        <fullName evidence="4">Transporter substrate-binding domain-containing protein</fullName>
    </submittedName>
</protein>
<dbReference type="PANTHER" id="PTHR35936">
    <property type="entry name" value="MEMBRANE-BOUND LYTIC MUREIN TRANSGLYCOSYLASE F"/>
    <property type="match status" value="1"/>
</dbReference>
<sequence>MKQGYRLALLMCMLMPVFAHAGTYRCVSLDYPPLIYKDSDSRVKGFAVDIVSGVFKNMGHTIEVEIYPWARSLEMLKTGERDCIFTIFHSSEREQFLDFSAEAIVPQAVYFYTRKDAGVVFNGDFSSLEGMRIGTVRKINYGPRFEEVRHKLRLDEAYELEQSMKKLLIGRIDLFPSNYYSASYLLKLPRNKEIAEKILQLPFAIDVVPSHLAFAKSKKLGLLRDRFDQEFRHFVSSGRYRDLLIKYELENAPELLRFLQQKY</sequence>
<evidence type="ECO:0000256" key="1">
    <source>
        <dbReference type="ARBA" id="ARBA00022729"/>
    </source>
</evidence>
<reference evidence="4 5" key="1">
    <citation type="submission" date="2020-08" db="EMBL/GenBank/DDBJ databases">
        <title>Novel species isolated from subtropical streams in China.</title>
        <authorList>
            <person name="Lu H."/>
        </authorList>
    </citation>
    <scope>NUCLEOTIDE SEQUENCE [LARGE SCALE GENOMIC DNA]</scope>
    <source>
        <strain evidence="4 5">NL8W</strain>
    </source>
</reference>
<feature type="chain" id="PRO_5046541065" evidence="2">
    <location>
        <begin position="22"/>
        <end position="263"/>
    </location>
</feature>
<dbReference type="InterPro" id="IPR001638">
    <property type="entry name" value="Solute-binding_3/MltF_N"/>
</dbReference>
<dbReference type="Pfam" id="PF00497">
    <property type="entry name" value="SBP_bac_3"/>
    <property type="match status" value="1"/>
</dbReference>
<proteinExistence type="predicted"/>
<keyword evidence="1 2" id="KW-0732">Signal</keyword>